<dbReference type="Pfam" id="PF04116">
    <property type="entry name" value="FA_hydroxylase"/>
    <property type="match status" value="1"/>
</dbReference>
<comment type="subcellular location">
    <subcellularLocation>
        <location evidence="1">Membrane</location>
    </subcellularLocation>
</comment>
<dbReference type="KEGG" id="cyj:Cyan7822_3907"/>
<name>E0UK76_GLOV7</name>
<keyword evidence="4 5" id="KW-0472">Membrane</keyword>
<gene>
    <name evidence="7" type="ordered locus">Cyan7822_3907</name>
</gene>
<dbReference type="AlphaFoldDB" id="E0UK76"/>
<dbReference type="HOGENOM" id="CLU_047036_6_1_3"/>
<keyword evidence="3 5" id="KW-1133">Transmembrane helix</keyword>
<reference evidence="8" key="1">
    <citation type="journal article" date="2011" name="MBio">
        <title>Novel metabolic attributes of the genus Cyanothece, comprising a group of unicellular nitrogen-fixing Cyanobacteria.</title>
        <authorList>
            <person name="Bandyopadhyay A."/>
            <person name="Elvitigala T."/>
            <person name="Welsh E."/>
            <person name="Stockel J."/>
            <person name="Liberton M."/>
            <person name="Min H."/>
            <person name="Sherman L.A."/>
            <person name="Pakrasi H.B."/>
        </authorList>
    </citation>
    <scope>NUCLEOTIDE SEQUENCE [LARGE SCALE GENOMIC DNA]</scope>
    <source>
        <strain evidence="8">PCC 7822</strain>
    </source>
</reference>
<feature type="transmembrane region" description="Helical" evidence="5">
    <location>
        <begin position="58"/>
        <end position="80"/>
    </location>
</feature>
<evidence type="ECO:0000313" key="8">
    <source>
        <dbReference type="Proteomes" id="UP000008206"/>
    </source>
</evidence>
<evidence type="ECO:0000313" key="7">
    <source>
        <dbReference type="EMBL" id="ADN15838.1"/>
    </source>
</evidence>
<feature type="transmembrane region" description="Helical" evidence="5">
    <location>
        <begin position="100"/>
        <end position="120"/>
    </location>
</feature>
<feature type="transmembrane region" description="Helical" evidence="5">
    <location>
        <begin position="12"/>
        <end position="37"/>
    </location>
</feature>
<feature type="domain" description="Fatty acid hydroxylase" evidence="6">
    <location>
        <begin position="108"/>
        <end position="242"/>
    </location>
</feature>
<evidence type="ECO:0000256" key="5">
    <source>
        <dbReference type="SAM" id="Phobius"/>
    </source>
</evidence>
<accession>E0UK76</accession>
<evidence type="ECO:0000256" key="3">
    <source>
        <dbReference type="ARBA" id="ARBA00022989"/>
    </source>
</evidence>
<evidence type="ECO:0000256" key="4">
    <source>
        <dbReference type="ARBA" id="ARBA00023136"/>
    </source>
</evidence>
<dbReference type="STRING" id="497965.Cyan7822_3907"/>
<protein>
    <submittedName>
        <fullName evidence="7">Fatty acid hydroxylase</fullName>
    </submittedName>
</protein>
<evidence type="ECO:0000259" key="6">
    <source>
        <dbReference type="Pfam" id="PF04116"/>
    </source>
</evidence>
<organism evidence="7 8">
    <name type="scientific">Gloeothece verrucosa (strain PCC 7822)</name>
    <name type="common">Cyanothece sp. (strain PCC 7822)</name>
    <dbReference type="NCBI Taxonomy" id="497965"/>
    <lineage>
        <taxon>Bacteria</taxon>
        <taxon>Bacillati</taxon>
        <taxon>Cyanobacteriota</taxon>
        <taxon>Cyanophyceae</taxon>
        <taxon>Oscillatoriophycideae</taxon>
        <taxon>Chroococcales</taxon>
        <taxon>Aphanothecaceae</taxon>
        <taxon>Gloeothece</taxon>
        <taxon>Gloeothece verrucosa</taxon>
    </lineage>
</organism>
<dbReference type="Proteomes" id="UP000008206">
    <property type="component" value="Chromosome"/>
</dbReference>
<dbReference type="RefSeq" id="WP_013323906.1">
    <property type="nucleotide sequence ID" value="NC_014501.1"/>
</dbReference>
<keyword evidence="2 5" id="KW-0812">Transmembrane</keyword>
<evidence type="ECO:0000256" key="2">
    <source>
        <dbReference type="ARBA" id="ARBA00022692"/>
    </source>
</evidence>
<dbReference type="eggNOG" id="COG3000">
    <property type="taxonomic scope" value="Bacteria"/>
</dbReference>
<sequence length="250" mass="29493">METLLRSSSFWYYWYVFFGIILVRYLLMAGGAYWLFYRVLRKFITGRGITLKPPPDNAILRDIKLSVFSAGVFAVGAALITLSYRQGITLLYTQIEAYGLWYLGASYLAILMLQDTYFYFTHRLFHNPFFFKFFHQSHHLSRQPTPWTSFAFDPAEALVQVIFLLVIVFIIPVHFIILGAVLITMTVWAMFNHLGFKLFPTTKPYNYLGRWFIGPSHHLVHHRKYKVHYGLYFTFWDQWLNTNEPNSHLG</sequence>
<keyword evidence="8" id="KW-1185">Reference proteome</keyword>
<dbReference type="GO" id="GO:0016491">
    <property type="term" value="F:oxidoreductase activity"/>
    <property type="evidence" value="ECO:0007669"/>
    <property type="project" value="InterPro"/>
</dbReference>
<dbReference type="OrthoDB" id="9770329at2"/>
<proteinExistence type="predicted"/>
<dbReference type="PANTHER" id="PTHR11863">
    <property type="entry name" value="STEROL DESATURASE"/>
    <property type="match status" value="1"/>
</dbReference>
<dbReference type="InterPro" id="IPR006694">
    <property type="entry name" value="Fatty_acid_hydroxylase"/>
</dbReference>
<feature type="transmembrane region" description="Helical" evidence="5">
    <location>
        <begin position="161"/>
        <end position="191"/>
    </location>
</feature>
<evidence type="ECO:0000256" key="1">
    <source>
        <dbReference type="ARBA" id="ARBA00004370"/>
    </source>
</evidence>
<dbReference type="InterPro" id="IPR050307">
    <property type="entry name" value="Sterol_Desaturase_Related"/>
</dbReference>
<dbReference type="GO" id="GO:0016020">
    <property type="term" value="C:membrane"/>
    <property type="evidence" value="ECO:0007669"/>
    <property type="project" value="UniProtKB-SubCell"/>
</dbReference>
<dbReference type="GO" id="GO:0008610">
    <property type="term" value="P:lipid biosynthetic process"/>
    <property type="evidence" value="ECO:0007669"/>
    <property type="project" value="InterPro"/>
</dbReference>
<dbReference type="GO" id="GO:0005506">
    <property type="term" value="F:iron ion binding"/>
    <property type="evidence" value="ECO:0007669"/>
    <property type="project" value="InterPro"/>
</dbReference>
<dbReference type="EMBL" id="CP002198">
    <property type="protein sequence ID" value="ADN15838.1"/>
    <property type="molecule type" value="Genomic_DNA"/>
</dbReference>